<evidence type="ECO:0008006" key="6">
    <source>
        <dbReference type="Google" id="ProtNLM"/>
    </source>
</evidence>
<name>A0ABR9P0K5_9ACTN</name>
<comment type="caution">
    <text evidence="4">The sequence shown here is derived from an EMBL/GenBank/DDBJ whole genome shotgun (WGS) entry which is preliminary data.</text>
</comment>
<keyword evidence="3" id="KW-0812">Transmembrane</keyword>
<evidence type="ECO:0000313" key="5">
    <source>
        <dbReference type="Proteomes" id="UP000806528"/>
    </source>
</evidence>
<organism evidence="4 5">
    <name type="scientific">Nocardiopsis coralli</name>
    <dbReference type="NCBI Taxonomy" id="2772213"/>
    <lineage>
        <taxon>Bacteria</taxon>
        <taxon>Bacillati</taxon>
        <taxon>Actinomycetota</taxon>
        <taxon>Actinomycetes</taxon>
        <taxon>Streptosporangiales</taxon>
        <taxon>Nocardiopsidaceae</taxon>
        <taxon>Nocardiopsis</taxon>
    </lineage>
</organism>
<keyword evidence="3" id="KW-1133">Transmembrane helix</keyword>
<keyword evidence="5" id="KW-1185">Reference proteome</keyword>
<protein>
    <recommendedName>
        <fullName evidence="6">Cell division protein FtsL</fullName>
    </recommendedName>
</protein>
<gene>
    <name evidence="4" type="ORF">IDM40_01405</name>
</gene>
<evidence type="ECO:0000313" key="4">
    <source>
        <dbReference type="EMBL" id="MBE2997363.1"/>
    </source>
</evidence>
<feature type="region of interest" description="Disordered" evidence="2">
    <location>
        <begin position="1"/>
        <end position="41"/>
    </location>
</feature>
<dbReference type="EMBL" id="JADBGI010000001">
    <property type="protein sequence ID" value="MBE2997363.1"/>
    <property type="molecule type" value="Genomic_DNA"/>
</dbReference>
<feature type="region of interest" description="Disordered" evidence="2">
    <location>
        <begin position="120"/>
        <end position="141"/>
    </location>
</feature>
<keyword evidence="3" id="KW-0472">Membrane</keyword>
<evidence type="ECO:0000256" key="1">
    <source>
        <dbReference type="SAM" id="Coils"/>
    </source>
</evidence>
<sequence length="141" mass="14985">MSTTTTRRSPTREGRGSAAPSKAEPARPAPKPSSGGSAAHRSRAPRIPFVLLVLCLLGAALMSLLVLRSVVAQEAYAITSLQSQNQELSYQEQQLQDEVAHLENTDRIAEEAEDMGMEQGEAPLFLDPDNGEVIGGQGGAE</sequence>
<evidence type="ECO:0000256" key="3">
    <source>
        <dbReference type="SAM" id="Phobius"/>
    </source>
</evidence>
<evidence type="ECO:0000256" key="2">
    <source>
        <dbReference type="SAM" id="MobiDB-lite"/>
    </source>
</evidence>
<reference evidence="4 5" key="1">
    <citation type="submission" date="2020-09" db="EMBL/GenBank/DDBJ databases">
        <title>Diversity and distribution of actinomycetes associated with coral in the coast of Hainan.</title>
        <authorList>
            <person name="Li F."/>
        </authorList>
    </citation>
    <scope>NUCLEOTIDE SEQUENCE [LARGE SCALE GENOMIC DNA]</scope>
    <source>
        <strain evidence="4 5">HNM0947</strain>
    </source>
</reference>
<dbReference type="Proteomes" id="UP000806528">
    <property type="component" value="Unassembled WGS sequence"/>
</dbReference>
<dbReference type="RefSeq" id="WP_193120013.1">
    <property type="nucleotide sequence ID" value="NZ_JADBGI010000001.1"/>
</dbReference>
<accession>A0ABR9P0K5</accession>
<proteinExistence type="predicted"/>
<feature type="coiled-coil region" evidence="1">
    <location>
        <begin position="78"/>
        <end position="112"/>
    </location>
</feature>
<keyword evidence="1" id="KW-0175">Coiled coil</keyword>
<feature type="transmembrane region" description="Helical" evidence="3">
    <location>
        <begin position="49"/>
        <end position="71"/>
    </location>
</feature>